<evidence type="ECO:0000313" key="1">
    <source>
        <dbReference type="EMBL" id="GHA94249.1"/>
    </source>
</evidence>
<keyword evidence="2" id="KW-1185">Reference proteome</keyword>
<accession>A0ABQ3DH92</accession>
<reference evidence="2" key="1">
    <citation type="journal article" date="2019" name="Int. J. Syst. Evol. Microbiol.">
        <title>The Global Catalogue of Microorganisms (GCM) 10K type strain sequencing project: providing services to taxonomists for standard genome sequencing and annotation.</title>
        <authorList>
            <consortium name="The Broad Institute Genomics Platform"/>
            <consortium name="The Broad Institute Genome Sequencing Center for Infectious Disease"/>
            <person name="Wu L."/>
            <person name="Ma J."/>
        </authorList>
    </citation>
    <scope>NUCLEOTIDE SEQUENCE [LARGE SCALE GENOMIC DNA]</scope>
    <source>
        <strain evidence="2">JCM 4737</strain>
    </source>
</reference>
<dbReference type="Proteomes" id="UP000599437">
    <property type="component" value="Unassembled WGS sequence"/>
</dbReference>
<protein>
    <submittedName>
        <fullName evidence="1">Uncharacterized protein</fullName>
    </submittedName>
</protein>
<proteinExistence type="predicted"/>
<comment type="caution">
    <text evidence="1">The sequence shown here is derived from an EMBL/GenBank/DDBJ whole genome shotgun (WGS) entry which is preliminary data.</text>
</comment>
<organism evidence="1 2">
    <name type="scientific">Streptomyces chryseus</name>
    <dbReference type="NCBI Taxonomy" id="68186"/>
    <lineage>
        <taxon>Bacteria</taxon>
        <taxon>Bacillati</taxon>
        <taxon>Actinomycetota</taxon>
        <taxon>Actinomycetes</taxon>
        <taxon>Kitasatosporales</taxon>
        <taxon>Streptomycetaceae</taxon>
        <taxon>Streptomyces</taxon>
    </lineage>
</organism>
<dbReference type="RefSeq" id="WP_138899310.1">
    <property type="nucleotide sequence ID" value="NZ_BMVO01000003.1"/>
</dbReference>
<name>A0ABQ3DH92_9ACTN</name>
<sequence>MPNCTDQTSVDTGKAAELVLAAVAGHFETTNPTDLLETHNLLVCIGAEAYNLADRSLHGDGPAMSKAAFALAPEIPEGSTRGAYAALLREVLAANGGQA</sequence>
<gene>
    <name evidence="1" type="ORF">GCM10010346_16250</name>
</gene>
<evidence type="ECO:0000313" key="2">
    <source>
        <dbReference type="Proteomes" id="UP000599437"/>
    </source>
</evidence>
<dbReference type="EMBL" id="BMVO01000003">
    <property type="protein sequence ID" value="GHA94249.1"/>
    <property type="molecule type" value="Genomic_DNA"/>
</dbReference>